<dbReference type="HOGENOM" id="CLU_2594497_0_0_1"/>
<evidence type="ECO:0000313" key="2">
    <source>
        <dbReference type="EnsemblPlants" id="PGSC0003DMT400035351"/>
    </source>
</evidence>
<dbReference type="PaxDb" id="4113-PGSC0003DMT400035351"/>
<reference evidence="2" key="2">
    <citation type="submission" date="2015-06" db="UniProtKB">
        <authorList>
            <consortium name="EnsemblPlants"/>
        </authorList>
    </citation>
    <scope>IDENTIFICATION</scope>
    <source>
        <strain evidence="2">DM1-3 516 R44</strain>
    </source>
</reference>
<keyword evidence="3" id="KW-1185">Reference proteome</keyword>
<sequence length="80" mass="8778">MLIKQPKWGQKGESRVKEKGHPLLSSRSGWSSKLAVVADLQSRAGVHGRRCCYSGGFVAGFIRGRTGVCLIVYGVWGMVW</sequence>
<evidence type="ECO:0000313" key="3">
    <source>
        <dbReference type="Proteomes" id="UP000011115"/>
    </source>
</evidence>
<dbReference type="Gramene" id="PGSC0003DMT400035351">
    <property type="protein sequence ID" value="PGSC0003DMT400035351"/>
    <property type="gene ID" value="PGSC0003DMG400013585"/>
</dbReference>
<reference evidence="3" key="1">
    <citation type="journal article" date="2011" name="Nature">
        <title>Genome sequence and analysis of the tuber crop potato.</title>
        <authorList>
            <consortium name="The Potato Genome Sequencing Consortium"/>
        </authorList>
    </citation>
    <scope>NUCLEOTIDE SEQUENCE [LARGE SCALE GENOMIC DNA]</scope>
    <source>
        <strain evidence="3">cv. DM1-3 516 R44</strain>
    </source>
</reference>
<dbReference type="Proteomes" id="UP000011115">
    <property type="component" value="Unassembled WGS sequence"/>
</dbReference>
<dbReference type="InParanoid" id="M1B263"/>
<evidence type="ECO:0000256" key="1">
    <source>
        <dbReference type="SAM" id="MobiDB-lite"/>
    </source>
</evidence>
<feature type="compositionally biased region" description="Basic and acidic residues" evidence="1">
    <location>
        <begin position="10"/>
        <end position="21"/>
    </location>
</feature>
<accession>M1B263</accession>
<name>M1B263_SOLTU</name>
<organism evidence="2 3">
    <name type="scientific">Solanum tuberosum</name>
    <name type="common">Potato</name>
    <dbReference type="NCBI Taxonomy" id="4113"/>
    <lineage>
        <taxon>Eukaryota</taxon>
        <taxon>Viridiplantae</taxon>
        <taxon>Streptophyta</taxon>
        <taxon>Embryophyta</taxon>
        <taxon>Tracheophyta</taxon>
        <taxon>Spermatophyta</taxon>
        <taxon>Magnoliopsida</taxon>
        <taxon>eudicotyledons</taxon>
        <taxon>Gunneridae</taxon>
        <taxon>Pentapetalae</taxon>
        <taxon>asterids</taxon>
        <taxon>lamiids</taxon>
        <taxon>Solanales</taxon>
        <taxon>Solanaceae</taxon>
        <taxon>Solanoideae</taxon>
        <taxon>Solaneae</taxon>
        <taxon>Solanum</taxon>
    </lineage>
</organism>
<proteinExistence type="predicted"/>
<feature type="region of interest" description="Disordered" evidence="1">
    <location>
        <begin position="1"/>
        <end position="24"/>
    </location>
</feature>
<dbReference type="AlphaFoldDB" id="M1B263"/>
<protein>
    <submittedName>
        <fullName evidence="2">Uncharacterized protein</fullName>
    </submittedName>
</protein>
<dbReference type="EnsemblPlants" id="PGSC0003DMT400035351">
    <property type="protein sequence ID" value="PGSC0003DMT400035351"/>
    <property type="gene ID" value="PGSC0003DMG400013585"/>
</dbReference>